<evidence type="ECO:0000313" key="3">
    <source>
        <dbReference type="EMBL" id="MBD2753423.1"/>
    </source>
</evidence>
<gene>
    <name evidence="3" type="ORF">IC230_11020</name>
</gene>
<dbReference type="InterPro" id="IPR011009">
    <property type="entry name" value="Kinase-like_dom_sf"/>
</dbReference>
<dbReference type="EMBL" id="JACXAA010000003">
    <property type="protein sequence ID" value="MBD2753423.1"/>
    <property type="molecule type" value="Genomic_DNA"/>
</dbReference>
<protein>
    <submittedName>
        <fullName evidence="3">Phosphotransferase</fullName>
    </submittedName>
</protein>
<dbReference type="InterPro" id="IPR002575">
    <property type="entry name" value="Aminoglycoside_PTrfase"/>
</dbReference>
<keyword evidence="4" id="KW-1185">Reference proteome</keyword>
<dbReference type="Proteomes" id="UP000653797">
    <property type="component" value="Unassembled WGS sequence"/>
</dbReference>
<feature type="domain" description="Aminoglycoside phosphotransferase" evidence="2">
    <location>
        <begin position="34"/>
        <end position="242"/>
    </location>
</feature>
<reference evidence="3" key="1">
    <citation type="submission" date="2020-09" db="EMBL/GenBank/DDBJ databases">
        <authorList>
            <person name="Kim M.K."/>
        </authorList>
    </citation>
    <scope>NUCLEOTIDE SEQUENCE</scope>
    <source>
        <strain evidence="3">BT704</strain>
    </source>
</reference>
<accession>A0A927B148</accession>
<evidence type="ECO:0000259" key="2">
    <source>
        <dbReference type="Pfam" id="PF01636"/>
    </source>
</evidence>
<dbReference type="PANTHER" id="PTHR21064:SF6">
    <property type="entry name" value="AMINOGLYCOSIDE PHOSPHOTRANSFERASE DOMAIN-CONTAINING PROTEIN"/>
    <property type="match status" value="1"/>
</dbReference>
<dbReference type="RefSeq" id="WP_191039039.1">
    <property type="nucleotide sequence ID" value="NZ_JACXAA010000003.1"/>
</dbReference>
<comment type="caution">
    <text evidence="3">The sequence shown here is derived from an EMBL/GenBank/DDBJ whole genome shotgun (WGS) entry which is preliminary data.</text>
</comment>
<dbReference type="Gene3D" id="3.30.200.20">
    <property type="entry name" value="Phosphorylase Kinase, domain 1"/>
    <property type="match status" value="1"/>
</dbReference>
<dbReference type="SUPFAM" id="SSF56112">
    <property type="entry name" value="Protein kinase-like (PK-like)"/>
    <property type="match status" value="1"/>
</dbReference>
<organism evidence="3 4">
    <name type="scientific">Spirosoma validum</name>
    <dbReference type="NCBI Taxonomy" id="2771355"/>
    <lineage>
        <taxon>Bacteria</taxon>
        <taxon>Pseudomonadati</taxon>
        <taxon>Bacteroidota</taxon>
        <taxon>Cytophagia</taxon>
        <taxon>Cytophagales</taxon>
        <taxon>Cytophagaceae</taxon>
        <taxon>Spirosoma</taxon>
    </lineage>
</organism>
<dbReference type="InterPro" id="IPR050249">
    <property type="entry name" value="Pseudomonas-type_ThrB"/>
</dbReference>
<dbReference type="Pfam" id="PF01636">
    <property type="entry name" value="APH"/>
    <property type="match status" value="1"/>
</dbReference>
<evidence type="ECO:0000313" key="4">
    <source>
        <dbReference type="Proteomes" id="UP000653797"/>
    </source>
</evidence>
<evidence type="ECO:0000256" key="1">
    <source>
        <dbReference type="ARBA" id="ARBA00038240"/>
    </source>
</evidence>
<dbReference type="GO" id="GO:0004413">
    <property type="term" value="F:homoserine kinase activity"/>
    <property type="evidence" value="ECO:0007669"/>
    <property type="project" value="TreeGrafter"/>
</dbReference>
<dbReference type="AlphaFoldDB" id="A0A927B148"/>
<sequence>MQLFPVSSSILSAPHLAQFLREKYHLSANVTCQLLKAGVNHSYLVTSDSAKFVFRLYSLNWRTHREISEEIALLQRVKTGGIPVSYPLPDGDGHYIQELNAPEGNRYGVLFSFAEGEKLLTFPADLHYELGKIMARFHQITHNLTIERITYTPQILLVDSLEKVKPFLPADCDEMQFLLNTQRYLLKEFAKIDYSQTRKGVVHLDIWFDNLNIASDGTITLFDFDFCGNGLLCLDIAYYILQIHSTETDVDEYHKKRERFLVGYESITKISDEEKRLLPILSESTYFYYIGIQCERFENWSNVFLNELYLKRMINLRVKRWFDFNKLAETDENLA</sequence>
<dbReference type="PANTHER" id="PTHR21064">
    <property type="entry name" value="AMINOGLYCOSIDE PHOSPHOTRANSFERASE DOMAIN-CONTAINING PROTEIN-RELATED"/>
    <property type="match status" value="1"/>
</dbReference>
<dbReference type="GO" id="GO:0009088">
    <property type="term" value="P:threonine biosynthetic process"/>
    <property type="evidence" value="ECO:0007669"/>
    <property type="project" value="TreeGrafter"/>
</dbReference>
<comment type="similarity">
    <text evidence="1">Belongs to the pseudomonas-type ThrB family.</text>
</comment>
<dbReference type="Gene3D" id="3.90.1200.10">
    <property type="match status" value="1"/>
</dbReference>
<name>A0A927B148_9BACT</name>
<proteinExistence type="inferred from homology"/>